<dbReference type="Pfam" id="PF02230">
    <property type="entry name" value="Abhydrolase_2"/>
    <property type="match status" value="1"/>
</dbReference>
<keyword evidence="5" id="KW-0378">Hydrolase</keyword>
<protein>
    <submittedName>
        <fullName evidence="10">Polyhydroxybutyrate depolymerase</fullName>
    </submittedName>
</protein>
<dbReference type="GO" id="GO:0045493">
    <property type="term" value="P:xylan catabolic process"/>
    <property type="evidence" value="ECO:0007669"/>
    <property type="project" value="UniProtKB-KW"/>
</dbReference>
<dbReference type="GO" id="GO:0005576">
    <property type="term" value="C:extracellular region"/>
    <property type="evidence" value="ECO:0007669"/>
    <property type="project" value="UniProtKB-SubCell"/>
</dbReference>
<dbReference type="Proteomes" id="UP000192907">
    <property type="component" value="Unassembled WGS sequence"/>
</dbReference>
<dbReference type="OrthoDB" id="5291933at2"/>
<dbReference type="EMBL" id="FWZT01000013">
    <property type="protein sequence ID" value="SMF44782.1"/>
    <property type="molecule type" value="Genomic_DNA"/>
</dbReference>
<dbReference type="STRING" id="1513793.SAMN06296036_113150"/>
<accession>A0A1Y6CBX8</accession>
<dbReference type="InterPro" id="IPR029058">
    <property type="entry name" value="AB_hydrolase_fold"/>
</dbReference>
<dbReference type="Gene3D" id="3.40.50.1820">
    <property type="entry name" value="alpha/beta hydrolase"/>
    <property type="match status" value="1"/>
</dbReference>
<dbReference type="RefSeq" id="WP_132321237.1">
    <property type="nucleotide sequence ID" value="NZ_FWZT01000013.1"/>
</dbReference>
<dbReference type="InterPro" id="IPR043595">
    <property type="entry name" value="FaeB/C/D"/>
</dbReference>
<evidence type="ECO:0000256" key="6">
    <source>
        <dbReference type="ARBA" id="ARBA00023277"/>
    </source>
</evidence>
<feature type="signal peptide" evidence="8">
    <location>
        <begin position="1"/>
        <end position="19"/>
    </location>
</feature>
<keyword evidence="11" id="KW-1185">Reference proteome</keyword>
<reference evidence="11" key="1">
    <citation type="submission" date="2017-04" db="EMBL/GenBank/DDBJ databases">
        <authorList>
            <person name="Varghese N."/>
            <person name="Submissions S."/>
        </authorList>
    </citation>
    <scope>NUCLEOTIDE SEQUENCE [LARGE SCALE GENOMIC DNA]</scope>
    <source>
        <strain evidence="11">RKEM611</strain>
    </source>
</reference>
<dbReference type="AlphaFoldDB" id="A0A1Y6CBX8"/>
<dbReference type="InterPro" id="IPR003140">
    <property type="entry name" value="PLipase/COase/thioEstase"/>
</dbReference>
<dbReference type="PANTHER" id="PTHR38050:SF2">
    <property type="entry name" value="FERULOYL ESTERASE C-RELATED"/>
    <property type="match status" value="1"/>
</dbReference>
<sequence>MLPLFTMVCLLASSLSFGAQVVQIGPEDRTALLQLAEGPEKRPLVLVLHGFGMDAESIDQFFNARRGAEQVNYHALIPEGRVNQDGARFWAATDACCDFFGPEKSDTDVNYLMELVHEAVRSYPVRKNEIYIVGFSNGGFMANRLACEYSNVFEGVASFAGANYRDIAQCQPKRALSYLQVHGTVDAVIGYDGGSTPKAAYPSARATTDYWAGFNRCKNEIATSEAFELSQFNLDLNAGLPSDEELPQYFDPGNETDQLLFDNCRGRHQVALWTMNGLGHAPLYLENILVQALDFIAKPMVK</sequence>
<comment type="subcellular location">
    <subcellularLocation>
        <location evidence="1">Secreted</location>
    </subcellularLocation>
</comment>
<keyword evidence="3" id="KW-0858">Xylan degradation</keyword>
<keyword evidence="2" id="KW-0964">Secreted</keyword>
<evidence type="ECO:0000313" key="10">
    <source>
        <dbReference type="EMBL" id="SMF44782.1"/>
    </source>
</evidence>
<gene>
    <name evidence="10" type="ORF">SAMN06296036_113150</name>
</gene>
<keyword evidence="4 8" id="KW-0732">Signal</keyword>
<feature type="chain" id="PRO_5012757402" evidence="8">
    <location>
        <begin position="20"/>
        <end position="302"/>
    </location>
</feature>
<dbReference type="SUPFAM" id="SSF53474">
    <property type="entry name" value="alpha/beta-Hydrolases"/>
    <property type="match status" value="1"/>
</dbReference>
<evidence type="ECO:0000256" key="1">
    <source>
        <dbReference type="ARBA" id="ARBA00004613"/>
    </source>
</evidence>
<proteinExistence type="predicted"/>
<keyword evidence="7" id="KW-0624">Polysaccharide degradation</keyword>
<name>A0A1Y6CBX8_9BACT</name>
<dbReference type="GO" id="GO:0030600">
    <property type="term" value="F:feruloyl esterase activity"/>
    <property type="evidence" value="ECO:0007669"/>
    <property type="project" value="InterPro"/>
</dbReference>
<evidence type="ECO:0000256" key="3">
    <source>
        <dbReference type="ARBA" id="ARBA00022651"/>
    </source>
</evidence>
<evidence type="ECO:0000256" key="4">
    <source>
        <dbReference type="ARBA" id="ARBA00022729"/>
    </source>
</evidence>
<evidence type="ECO:0000256" key="8">
    <source>
        <dbReference type="SAM" id="SignalP"/>
    </source>
</evidence>
<evidence type="ECO:0000313" key="11">
    <source>
        <dbReference type="Proteomes" id="UP000192907"/>
    </source>
</evidence>
<feature type="domain" description="Phospholipase/carboxylesterase/thioesterase" evidence="9">
    <location>
        <begin position="40"/>
        <end position="201"/>
    </location>
</feature>
<evidence type="ECO:0000256" key="5">
    <source>
        <dbReference type="ARBA" id="ARBA00022801"/>
    </source>
</evidence>
<organism evidence="10 11">
    <name type="scientific">Pseudobacteriovorax antillogorgiicola</name>
    <dbReference type="NCBI Taxonomy" id="1513793"/>
    <lineage>
        <taxon>Bacteria</taxon>
        <taxon>Pseudomonadati</taxon>
        <taxon>Bdellovibrionota</taxon>
        <taxon>Oligoflexia</taxon>
        <taxon>Oligoflexales</taxon>
        <taxon>Pseudobacteriovoracaceae</taxon>
        <taxon>Pseudobacteriovorax</taxon>
    </lineage>
</organism>
<dbReference type="PANTHER" id="PTHR38050">
    <property type="match status" value="1"/>
</dbReference>
<evidence type="ECO:0000256" key="2">
    <source>
        <dbReference type="ARBA" id="ARBA00022525"/>
    </source>
</evidence>
<keyword evidence="6" id="KW-0119">Carbohydrate metabolism</keyword>
<evidence type="ECO:0000256" key="7">
    <source>
        <dbReference type="ARBA" id="ARBA00023326"/>
    </source>
</evidence>
<evidence type="ECO:0000259" key="9">
    <source>
        <dbReference type="Pfam" id="PF02230"/>
    </source>
</evidence>